<name>A0A069QHE6_HOYLO</name>
<gene>
    <name evidence="1" type="ORF">HMPREF1991_01811</name>
</gene>
<dbReference type="PROSITE" id="PS51257">
    <property type="entry name" value="PROKAR_LIPOPROTEIN"/>
    <property type="match status" value="1"/>
</dbReference>
<comment type="caution">
    <text evidence="1">The sequence shown here is derived from an EMBL/GenBank/DDBJ whole genome shotgun (WGS) entry which is preliminary data.</text>
</comment>
<organism evidence="1 2">
    <name type="scientific">Hoylesella loescheii DSM 19665 = JCM 12249 = ATCC 15930</name>
    <dbReference type="NCBI Taxonomy" id="1122985"/>
    <lineage>
        <taxon>Bacteria</taxon>
        <taxon>Pseudomonadati</taxon>
        <taxon>Bacteroidota</taxon>
        <taxon>Bacteroidia</taxon>
        <taxon>Bacteroidales</taxon>
        <taxon>Prevotellaceae</taxon>
        <taxon>Hoylesella</taxon>
    </lineage>
</organism>
<evidence type="ECO:0000313" key="2">
    <source>
        <dbReference type="Proteomes" id="UP000027442"/>
    </source>
</evidence>
<evidence type="ECO:0008006" key="3">
    <source>
        <dbReference type="Google" id="ProtNLM"/>
    </source>
</evidence>
<protein>
    <recommendedName>
        <fullName evidence="3">Lipoprotein</fullName>
    </recommendedName>
</protein>
<keyword evidence="2" id="KW-1185">Reference proteome</keyword>
<evidence type="ECO:0000313" key="1">
    <source>
        <dbReference type="EMBL" id="KDR52112.1"/>
    </source>
</evidence>
<dbReference type="PATRIC" id="fig|1122985.7.peg.1885"/>
<sequence length="183" mass="21140">MENNKILAVALSIILALATVGCTQKRDYQVRRDCYTAIKAYIAEHKECNSFLLLSTQKLFNEDGKHPGFLIGPLYKGLDKELKDFTPTEFLEIDGKKVYLFSEVSHLLNNDHIPISDYLKPDSILILSYGQQRIYNHNRLINYLKRAKLLYFEQGKLRISNSPDTLYLPVIKVDSLVRSEEDR</sequence>
<reference evidence="1 2" key="1">
    <citation type="submission" date="2013-08" db="EMBL/GenBank/DDBJ databases">
        <authorList>
            <person name="Weinstock G."/>
            <person name="Sodergren E."/>
            <person name="Wylie T."/>
            <person name="Fulton L."/>
            <person name="Fulton R."/>
            <person name="Fronick C."/>
            <person name="O'Laughlin M."/>
            <person name="Godfrey J."/>
            <person name="Miner T."/>
            <person name="Herter B."/>
            <person name="Appelbaum E."/>
            <person name="Cordes M."/>
            <person name="Lek S."/>
            <person name="Wollam A."/>
            <person name="Pepin K.H."/>
            <person name="Palsikar V.B."/>
            <person name="Mitreva M."/>
            <person name="Wilson R.K."/>
        </authorList>
    </citation>
    <scope>NUCLEOTIDE SEQUENCE [LARGE SCALE GENOMIC DNA]</scope>
    <source>
        <strain evidence="1 2">ATCC 15930</strain>
    </source>
</reference>
<dbReference type="AlphaFoldDB" id="A0A069QHE6"/>
<dbReference type="Proteomes" id="UP000027442">
    <property type="component" value="Unassembled WGS sequence"/>
</dbReference>
<dbReference type="HOGENOM" id="CLU_126547_0_0_10"/>
<accession>A0A069QHE6</accession>
<dbReference type="EMBL" id="JNGW01000077">
    <property type="protein sequence ID" value="KDR52112.1"/>
    <property type="molecule type" value="Genomic_DNA"/>
</dbReference>
<proteinExistence type="predicted"/>
<dbReference type="RefSeq" id="WP_018967652.1">
    <property type="nucleotide sequence ID" value="NZ_KB899216.1"/>
</dbReference>